<feature type="transmembrane region" description="Helical" evidence="1">
    <location>
        <begin position="12"/>
        <end position="35"/>
    </location>
</feature>
<keyword evidence="1" id="KW-0472">Membrane</keyword>
<reference evidence="2 3" key="1">
    <citation type="submission" date="2018-04" db="EMBL/GenBank/DDBJ databases">
        <title>Cupriavidus necator CR12 genome sequencing and assembly.</title>
        <authorList>
            <person name="Ben Fekih I."/>
            <person name="Mazhar H.S."/>
            <person name="Bello S.K."/>
            <person name="Rensing C."/>
        </authorList>
    </citation>
    <scope>NUCLEOTIDE SEQUENCE [LARGE SCALE GENOMIC DNA]</scope>
    <source>
        <strain evidence="2 3">CR12</strain>
    </source>
</reference>
<name>A0A367PAI8_CUPNE</name>
<evidence type="ECO:0000313" key="2">
    <source>
        <dbReference type="EMBL" id="RCJ04870.1"/>
    </source>
</evidence>
<organism evidence="2 3">
    <name type="scientific">Cupriavidus necator</name>
    <name type="common">Alcaligenes eutrophus</name>
    <name type="synonym">Ralstonia eutropha</name>
    <dbReference type="NCBI Taxonomy" id="106590"/>
    <lineage>
        <taxon>Bacteria</taxon>
        <taxon>Pseudomonadati</taxon>
        <taxon>Pseudomonadota</taxon>
        <taxon>Betaproteobacteria</taxon>
        <taxon>Burkholderiales</taxon>
        <taxon>Burkholderiaceae</taxon>
        <taxon>Cupriavidus</taxon>
    </lineage>
</organism>
<accession>A0A367PAI8</accession>
<feature type="transmembrane region" description="Helical" evidence="1">
    <location>
        <begin position="70"/>
        <end position="87"/>
    </location>
</feature>
<feature type="transmembrane region" description="Helical" evidence="1">
    <location>
        <begin position="124"/>
        <end position="151"/>
    </location>
</feature>
<sequence>MPEWTSAGPSILAAFMASLVEFVEALTIVLAVGAVRGWRSALLGTAASLAALMLLVAVAGPALARIPLPVAQLVVGTLLLLFGLRWLRKAVLRAAGILPLHDEAQAFSAQTEALRRQAATSGRAIDAVAFATAFKIVMLEGIEVVFIVIAIGAGGRMIIPASIGAGLALLAVVALGVWLHRPLANVPENGLKFGVGVMLAAFGTFWAGEGIGLSWPGEDWAILALISVFAVVALAMVHLCKRLRKPATALSSAAADARPPARGRLAMVAEEVMGLFVDDGWLAIGVVAWVMASWEMGAMHAVTAARAGPLFAVGLTALLAASAVRRARA</sequence>
<feature type="transmembrane region" description="Helical" evidence="1">
    <location>
        <begin position="272"/>
        <end position="292"/>
    </location>
</feature>
<feature type="transmembrane region" description="Helical" evidence="1">
    <location>
        <begin position="304"/>
        <end position="324"/>
    </location>
</feature>
<keyword evidence="1" id="KW-1133">Transmembrane helix</keyword>
<protein>
    <submittedName>
        <fullName evidence="2">Uncharacterized protein</fullName>
    </submittedName>
</protein>
<feature type="transmembrane region" description="Helical" evidence="1">
    <location>
        <begin position="220"/>
        <end position="240"/>
    </location>
</feature>
<feature type="transmembrane region" description="Helical" evidence="1">
    <location>
        <begin position="157"/>
        <end position="179"/>
    </location>
</feature>
<dbReference type="AlphaFoldDB" id="A0A367PAI8"/>
<feature type="transmembrane region" description="Helical" evidence="1">
    <location>
        <begin position="191"/>
        <end position="208"/>
    </location>
</feature>
<gene>
    <name evidence="2" type="ORF">DDK22_29700</name>
</gene>
<evidence type="ECO:0000256" key="1">
    <source>
        <dbReference type="SAM" id="Phobius"/>
    </source>
</evidence>
<dbReference type="EMBL" id="QDHA01000088">
    <property type="protein sequence ID" value="RCJ04870.1"/>
    <property type="molecule type" value="Genomic_DNA"/>
</dbReference>
<feature type="transmembrane region" description="Helical" evidence="1">
    <location>
        <begin position="42"/>
        <end position="64"/>
    </location>
</feature>
<dbReference type="Proteomes" id="UP000253501">
    <property type="component" value="Unassembled WGS sequence"/>
</dbReference>
<keyword evidence="1" id="KW-0812">Transmembrane</keyword>
<comment type="caution">
    <text evidence="2">The sequence shown here is derived from an EMBL/GenBank/DDBJ whole genome shotgun (WGS) entry which is preliminary data.</text>
</comment>
<evidence type="ECO:0000313" key="3">
    <source>
        <dbReference type="Proteomes" id="UP000253501"/>
    </source>
</evidence>
<proteinExistence type="predicted"/>